<feature type="domain" description="Neurotransmitter-gated ion-channel ligand-binding" evidence="2">
    <location>
        <begin position="63"/>
        <end position="144"/>
    </location>
</feature>
<dbReference type="SUPFAM" id="SSF63712">
    <property type="entry name" value="Nicotinic receptor ligand binding domain-like"/>
    <property type="match status" value="1"/>
</dbReference>
<gene>
    <name evidence="3" type="ORF">LSH36_95g00041</name>
</gene>
<dbReference type="Proteomes" id="UP001208570">
    <property type="component" value="Unassembled WGS sequence"/>
</dbReference>
<name>A0AAD9K0C1_9ANNE</name>
<proteinExistence type="predicted"/>
<evidence type="ECO:0000313" key="4">
    <source>
        <dbReference type="Proteomes" id="UP001208570"/>
    </source>
</evidence>
<sequence>AGMSLGEGCPILSFSHSFTPWAASPESADRPKDESDSEDINEVSGLFTGCGGGEKEYEELNCKDYAVSFYLREAWRDARLSFEPFQYGNTEKKVTKIKLGVGRWDEIWTPDIFFRNEKNAYFHRVTVSNRMLTLDHLGNLWYVTK</sequence>
<dbReference type="AlphaFoldDB" id="A0AAD9K0C1"/>
<dbReference type="EMBL" id="JAODUP010000095">
    <property type="protein sequence ID" value="KAK2162589.1"/>
    <property type="molecule type" value="Genomic_DNA"/>
</dbReference>
<protein>
    <recommendedName>
        <fullName evidence="2">Neurotransmitter-gated ion-channel ligand-binding domain-containing protein</fullName>
    </recommendedName>
</protein>
<feature type="non-terminal residue" evidence="3">
    <location>
        <position position="1"/>
    </location>
</feature>
<dbReference type="Pfam" id="PF02931">
    <property type="entry name" value="Neur_chan_LBD"/>
    <property type="match status" value="1"/>
</dbReference>
<evidence type="ECO:0000259" key="2">
    <source>
        <dbReference type="Pfam" id="PF02931"/>
    </source>
</evidence>
<evidence type="ECO:0000256" key="1">
    <source>
        <dbReference type="SAM" id="MobiDB-lite"/>
    </source>
</evidence>
<accession>A0AAD9K0C1</accession>
<dbReference type="InterPro" id="IPR036734">
    <property type="entry name" value="Neur_chan_lig-bd_sf"/>
</dbReference>
<comment type="caution">
    <text evidence="3">The sequence shown here is derived from an EMBL/GenBank/DDBJ whole genome shotgun (WGS) entry which is preliminary data.</text>
</comment>
<keyword evidence="4" id="KW-1185">Reference proteome</keyword>
<feature type="region of interest" description="Disordered" evidence="1">
    <location>
        <begin position="22"/>
        <end position="42"/>
    </location>
</feature>
<organism evidence="3 4">
    <name type="scientific">Paralvinella palmiformis</name>
    <dbReference type="NCBI Taxonomy" id="53620"/>
    <lineage>
        <taxon>Eukaryota</taxon>
        <taxon>Metazoa</taxon>
        <taxon>Spiralia</taxon>
        <taxon>Lophotrochozoa</taxon>
        <taxon>Annelida</taxon>
        <taxon>Polychaeta</taxon>
        <taxon>Sedentaria</taxon>
        <taxon>Canalipalpata</taxon>
        <taxon>Terebellida</taxon>
        <taxon>Terebelliformia</taxon>
        <taxon>Alvinellidae</taxon>
        <taxon>Paralvinella</taxon>
    </lineage>
</organism>
<dbReference type="GO" id="GO:0005230">
    <property type="term" value="F:extracellular ligand-gated monoatomic ion channel activity"/>
    <property type="evidence" value="ECO:0007669"/>
    <property type="project" value="InterPro"/>
</dbReference>
<evidence type="ECO:0000313" key="3">
    <source>
        <dbReference type="EMBL" id="KAK2162589.1"/>
    </source>
</evidence>
<reference evidence="3" key="1">
    <citation type="journal article" date="2023" name="Mol. Biol. Evol.">
        <title>Third-Generation Sequencing Reveals the Adaptive Role of the Epigenome in Three Deep-Sea Polychaetes.</title>
        <authorList>
            <person name="Perez M."/>
            <person name="Aroh O."/>
            <person name="Sun Y."/>
            <person name="Lan Y."/>
            <person name="Juniper S.K."/>
            <person name="Young C.R."/>
            <person name="Angers B."/>
            <person name="Qian P.Y."/>
        </authorList>
    </citation>
    <scope>NUCLEOTIDE SEQUENCE</scope>
    <source>
        <strain evidence="3">P08H-3</strain>
    </source>
</reference>
<dbReference type="InterPro" id="IPR006202">
    <property type="entry name" value="Neur_chan_lig-bd"/>
</dbReference>
<dbReference type="GO" id="GO:0016020">
    <property type="term" value="C:membrane"/>
    <property type="evidence" value="ECO:0007669"/>
    <property type="project" value="InterPro"/>
</dbReference>
<dbReference type="Gene3D" id="2.70.170.10">
    <property type="entry name" value="Neurotransmitter-gated ion-channel ligand-binding domain"/>
    <property type="match status" value="1"/>
</dbReference>